<reference evidence="2" key="1">
    <citation type="submission" date="2018-05" db="EMBL/GenBank/DDBJ databases">
        <title>Whole genome of Theropithecus gelada.</title>
        <authorList>
            <person name="Chiou K.L."/>
            <person name="Snyder-Mackler N."/>
        </authorList>
    </citation>
    <scope>NUCLEOTIDE SEQUENCE [LARGE SCALE GENOMIC DNA]</scope>
</reference>
<dbReference type="AlphaFoldDB" id="A0A8D2G804"/>
<reference evidence="2" key="3">
    <citation type="submission" date="2025-09" db="UniProtKB">
        <authorList>
            <consortium name="Ensembl"/>
        </authorList>
    </citation>
    <scope>IDENTIFICATION</scope>
</reference>
<accession>A0A8D2G804</accession>
<name>A0A8D2G804_THEGE</name>
<organism evidence="2 3">
    <name type="scientific">Theropithecus gelada</name>
    <name type="common">Gelada baboon</name>
    <dbReference type="NCBI Taxonomy" id="9565"/>
    <lineage>
        <taxon>Eukaryota</taxon>
        <taxon>Metazoa</taxon>
        <taxon>Chordata</taxon>
        <taxon>Craniata</taxon>
        <taxon>Vertebrata</taxon>
        <taxon>Euteleostomi</taxon>
        <taxon>Mammalia</taxon>
        <taxon>Eutheria</taxon>
        <taxon>Euarchontoglires</taxon>
        <taxon>Primates</taxon>
        <taxon>Haplorrhini</taxon>
        <taxon>Catarrhini</taxon>
        <taxon>Cercopithecidae</taxon>
        <taxon>Cercopithecinae</taxon>
        <taxon>Theropithecus</taxon>
    </lineage>
</organism>
<dbReference type="Ensembl" id="ENSTGET00000037241.1">
    <property type="protein sequence ID" value="ENSTGEP00000031336.1"/>
    <property type="gene ID" value="ENSTGEG00000025089.1"/>
</dbReference>
<protein>
    <submittedName>
        <fullName evidence="2">Uncharacterized protein</fullName>
    </submittedName>
</protein>
<feature type="compositionally biased region" description="Basic and acidic residues" evidence="1">
    <location>
        <begin position="25"/>
        <end position="37"/>
    </location>
</feature>
<dbReference type="Proteomes" id="UP000694411">
    <property type="component" value="Chromosome 3"/>
</dbReference>
<sequence length="111" mass="12544">MLPGLFPRHTGSHLYLPRENPPCPETHHHQIKQETHQRPGAVAHACNPSILGSEAGGSPEVRRIPAWSTWQNSISTKNTKTSQVWWWAPVIPATWEGKAGESLESRRRRLQ</sequence>
<proteinExistence type="predicted"/>
<evidence type="ECO:0000256" key="1">
    <source>
        <dbReference type="SAM" id="MobiDB-lite"/>
    </source>
</evidence>
<evidence type="ECO:0000313" key="2">
    <source>
        <dbReference type="Ensembl" id="ENSTGEP00000031336.1"/>
    </source>
</evidence>
<keyword evidence="3" id="KW-1185">Reference proteome</keyword>
<feature type="region of interest" description="Disordered" evidence="1">
    <location>
        <begin position="9"/>
        <end position="40"/>
    </location>
</feature>
<evidence type="ECO:0000313" key="3">
    <source>
        <dbReference type="Proteomes" id="UP000694411"/>
    </source>
</evidence>
<reference evidence="2" key="2">
    <citation type="submission" date="2025-08" db="UniProtKB">
        <authorList>
            <consortium name="Ensembl"/>
        </authorList>
    </citation>
    <scope>IDENTIFICATION</scope>
</reference>